<dbReference type="PANTHER" id="PTHR20861">
    <property type="entry name" value="HOMOSERINE/4-DIPHOSPHOCYTIDYL-2-C-METHYL-D-ERYTHRITOL KINASE"/>
    <property type="match status" value="1"/>
</dbReference>
<dbReference type="GO" id="GO:0004413">
    <property type="term" value="F:homoserine kinase activity"/>
    <property type="evidence" value="ECO:0007669"/>
    <property type="project" value="UniProtKB-EC"/>
</dbReference>
<evidence type="ECO:0000256" key="5">
    <source>
        <dbReference type="ARBA" id="ARBA00022605"/>
    </source>
</evidence>
<evidence type="ECO:0000256" key="2">
    <source>
        <dbReference type="ARBA" id="ARBA00007370"/>
    </source>
</evidence>
<dbReference type="HAMAP" id="MF_00384">
    <property type="entry name" value="Homoser_kinase"/>
    <property type="match status" value="1"/>
</dbReference>
<dbReference type="SUPFAM" id="SSF54211">
    <property type="entry name" value="Ribosomal protein S5 domain 2-like"/>
    <property type="match status" value="1"/>
</dbReference>
<dbReference type="Gene3D" id="3.30.230.10">
    <property type="match status" value="1"/>
</dbReference>
<evidence type="ECO:0000256" key="4">
    <source>
        <dbReference type="ARBA" id="ARBA00017858"/>
    </source>
</evidence>
<evidence type="ECO:0000256" key="8">
    <source>
        <dbReference type="ARBA" id="ARBA00022741"/>
    </source>
</evidence>
<dbReference type="InterPro" id="IPR013750">
    <property type="entry name" value="GHMP_kinase_C_dom"/>
</dbReference>
<dbReference type="InterPro" id="IPR020568">
    <property type="entry name" value="Ribosomal_Su5_D2-typ_SF"/>
</dbReference>
<proteinExistence type="inferred from homology"/>
<dbReference type="PRINTS" id="PR00958">
    <property type="entry name" value="HOMSERKINASE"/>
</dbReference>
<dbReference type="InterPro" id="IPR036554">
    <property type="entry name" value="GHMP_kinase_C_sf"/>
</dbReference>
<dbReference type="GO" id="GO:0009088">
    <property type="term" value="P:threonine biosynthetic process"/>
    <property type="evidence" value="ECO:0007669"/>
    <property type="project" value="UniProtKB-UniPathway"/>
</dbReference>
<keyword evidence="10" id="KW-0067">ATP-binding</keyword>
<dbReference type="Pfam" id="PF00288">
    <property type="entry name" value="GHMP_kinases_N"/>
    <property type="match status" value="1"/>
</dbReference>
<evidence type="ECO:0000256" key="6">
    <source>
        <dbReference type="ARBA" id="ARBA00022679"/>
    </source>
</evidence>
<evidence type="ECO:0000256" key="1">
    <source>
        <dbReference type="ARBA" id="ARBA00005015"/>
    </source>
</evidence>
<dbReference type="Proteomes" id="UP000232323">
    <property type="component" value="Unassembled WGS sequence"/>
</dbReference>
<dbReference type="InterPro" id="IPR014721">
    <property type="entry name" value="Ribsml_uS5_D2-typ_fold_subgr"/>
</dbReference>
<evidence type="ECO:0000256" key="11">
    <source>
        <dbReference type="ARBA" id="ARBA00049913"/>
    </source>
</evidence>
<evidence type="ECO:0000256" key="3">
    <source>
        <dbReference type="ARBA" id="ARBA00012078"/>
    </source>
</evidence>
<reference evidence="14 15" key="1">
    <citation type="submission" date="2017-08" db="EMBL/GenBank/DDBJ databases">
        <title>Acidophilic green algal genome provides insights into adaptation to an acidic environment.</title>
        <authorList>
            <person name="Hirooka S."/>
            <person name="Hirose Y."/>
            <person name="Kanesaki Y."/>
            <person name="Higuchi S."/>
            <person name="Fujiwara T."/>
            <person name="Onuma R."/>
            <person name="Era A."/>
            <person name="Ohbayashi R."/>
            <person name="Uzuka A."/>
            <person name="Nozaki H."/>
            <person name="Yoshikawa H."/>
            <person name="Miyagishima S.Y."/>
        </authorList>
    </citation>
    <scope>NUCLEOTIDE SEQUENCE [LARGE SCALE GENOMIC DNA]</scope>
    <source>
        <strain evidence="14 15">NIES-2499</strain>
    </source>
</reference>
<dbReference type="UniPathway" id="UPA00050">
    <property type="reaction ID" value="UER00064"/>
</dbReference>
<evidence type="ECO:0000313" key="14">
    <source>
        <dbReference type="EMBL" id="GAX85505.1"/>
    </source>
</evidence>
<dbReference type="EMBL" id="BEGY01000173">
    <property type="protein sequence ID" value="GAX85505.1"/>
    <property type="molecule type" value="Genomic_DNA"/>
</dbReference>
<comment type="catalytic activity">
    <reaction evidence="11">
        <text>L-homoserine + ATP = O-phospho-L-homoserine + ADP + H(+)</text>
        <dbReference type="Rhea" id="RHEA:13985"/>
        <dbReference type="ChEBI" id="CHEBI:15378"/>
        <dbReference type="ChEBI" id="CHEBI:30616"/>
        <dbReference type="ChEBI" id="CHEBI:57476"/>
        <dbReference type="ChEBI" id="CHEBI:57590"/>
        <dbReference type="ChEBI" id="CHEBI:456216"/>
        <dbReference type="EC" id="2.7.1.39"/>
    </reaction>
    <physiologicalReaction direction="left-to-right" evidence="11">
        <dbReference type="Rhea" id="RHEA:13986"/>
    </physiologicalReaction>
</comment>
<dbReference type="PROSITE" id="PS00627">
    <property type="entry name" value="GHMP_KINASES_ATP"/>
    <property type="match status" value="1"/>
</dbReference>
<dbReference type="NCBIfam" id="NF002288">
    <property type="entry name" value="PRK01212.1-4"/>
    <property type="match status" value="1"/>
</dbReference>
<feature type="domain" description="GHMP kinase C-terminal" evidence="13">
    <location>
        <begin position="252"/>
        <end position="328"/>
    </location>
</feature>
<evidence type="ECO:0000256" key="9">
    <source>
        <dbReference type="ARBA" id="ARBA00022777"/>
    </source>
</evidence>
<evidence type="ECO:0000256" key="10">
    <source>
        <dbReference type="ARBA" id="ARBA00022840"/>
    </source>
</evidence>
<evidence type="ECO:0000256" key="7">
    <source>
        <dbReference type="ARBA" id="ARBA00022697"/>
    </source>
</evidence>
<dbReference type="Gene3D" id="3.30.70.890">
    <property type="entry name" value="GHMP kinase, C-terminal domain"/>
    <property type="match status" value="1"/>
</dbReference>
<keyword evidence="5" id="KW-0028">Amino-acid biosynthesis</keyword>
<dbReference type="NCBIfam" id="TIGR00191">
    <property type="entry name" value="thrB"/>
    <property type="match status" value="1"/>
</dbReference>
<name>A0A250XR21_9CHLO</name>
<keyword evidence="6" id="KW-0808">Transferase</keyword>
<gene>
    <name evidence="14" type="ORF">CEUSTIGMA_g12921.t1</name>
</gene>
<dbReference type="PIRSF" id="PIRSF000676">
    <property type="entry name" value="Homoser_kin"/>
    <property type="match status" value="1"/>
</dbReference>
<comment type="caution">
    <text evidence="14">The sequence shown here is derived from an EMBL/GenBank/DDBJ whole genome shotgun (WGS) entry which is preliminary data.</text>
</comment>
<keyword evidence="8" id="KW-0547">Nucleotide-binding</keyword>
<keyword evidence="7" id="KW-0791">Threonine biosynthesis</keyword>
<dbReference type="SUPFAM" id="SSF55060">
    <property type="entry name" value="GHMP Kinase, C-terminal domain"/>
    <property type="match status" value="1"/>
</dbReference>
<accession>A0A250XR21</accession>
<feature type="domain" description="GHMP kinase N-terminal" evidence="12">
    <location>
        <begin position="105"/>
        <end position="185"/>
    </location>
</feature>
<evidence type="ECO:0000259" key="13">
    <source>
        <dbReference type="Pfam" id="PF08544"/>
    </source>
</evidence>
<dbReference type="InterPro" id="IPR006204">
    <property type="entry name" value="GHMP_kinase_N_dom"/>
</dbReference>
<dbReference type="AlphaFoldDB" id="A0A250XR21"/>
<dbReference type="GO" id="GO:0005524">
    <property type="term" value="F:ATP binding"/>
    <property type="evidence" value="ECO:0007669"/>
    <property type="project" value="UniProtKB-KW"/>
</dbReference>
<sequence>MLLRPNITSKCRPLRSKRGVLKVYAGGKVYADPVNKECSAFAPATVANLGPGFDWMGCAVGGGGDTVVARVIPDKPGTVIIESIQGDNGRLSLDPNKNCIGIAALETLKLIGQPTCGIALTLDKGLPLGSGLGSSAASAAAAAWAVNGIFGSPLTKSQLITAGLAAEASVSGYHADNVGPSLLGGFVLIRSCKPGHPVQLLQLPFSRDDLYFVLVNPLFEAPTAEMRAVLPKEVPMKSMINNCCQGGSLVTGILTGDVRLIGESLDSDVIIEPVRGPLIPGMMAVKEAAKAAGAFGCTISGAGPTAVAVVDNPDVAQKVLEAMSQAFRTSGKLEVNSAKVVKLDPIGAKFT</sequence>
<dbReference type="PANTHER" id="PTHR20861:SF1">
    <property type="entry name" value="HOMOSERINE KINASE"/>
    <property type="match status" value="1"/>
</dbReference>
<keyword evidence="9" id="KW-0418">Kinase</keyword>
<evidence type="ECO:0000259" key="12">
    <source>
        <dbReference type="Pfam" id="PF00288"/>
    </source>
</evidence>
<keyword evidence="15" id="KW-1185">Reference proteome</keyword>
<dbReference type="OrthoDB" id="195231at2759"/>
<organism evidence="14 15">
    <name type="scientific">Chlamydomonas eustigma</name>
    <dbReference type="NCBI Taxonomy" id="1157962"/>
    <lineage>
        <taxon>Eukaryota</taxon>
        <taxon>Viridiplantae</taxon>
        <taxon>Chlorophyta</taxon>
        <taxon>core chlorophytes</taxon>
        <taxon>Chlorophyceae</taxon>
        <taxon>CS clade</taxon>
        <taxon>Chlamydomonadales</taxon>
        <taxon>Chlamydomonadaceae</taxon>
        <taxon>Chlamydomonas</taxon>
    </lineage>
</organism>
<dbReference type="STRING" id="1157962.A0A250XR21"/>
<comment type="similarity">
    <text evidence="2">Belongs to the GHMP kinase family. Homoserine kinase subfamily.</text>
</comment>
<evidence type="ECO:0000313" key="15">
    <source>
        <dbReference type="Proteomes" id="UP000232323"/>
    </source>
</evidence>
<dbReference type="EC" id="2.7.1.39" evidence="3"/>
<dbReference type="InterPro" id="IPR006203">
    <property type="entry name" value="GHMP_knse_ATP-bd_CS"/>
</dbReference>
<protein>
    <recommendedName>
        <fullName evidence="4">Homoserine kinase</fullName>
        <ecNumber evidence="3">2.7.1.39</ecNumber>
    </recommendedName>
</protein>
<dbReference type="Pfam" id="PF08544">
    <property type="entry name" value="GHMP_kinases_C"/>
    <property type="match status" value="1"/>
</dbReference>
<comment type="pathway">
    <text evidence="1">Amino-acid biosynthesis; L-threonine biosynthesis; L-threonine from L-aspartate: step 4/5.</text>
</comment>
<dbReference type="InterPro" id="IPR000870">
    <property type="entry name" value="Homoserine_kinase"/>
</dbReference>